<dbReference type="HOGENOM" id="CLU_1503653_0_0_1"/>
<evidence type="ECO:0000313" key="1">
    <source>
        <dbReference type="EMBL" id="KDQ54285.1"/>
    </source>
</evidence>
<evidence type="ECO:0000313" key="2">
    <source>
        <dbReference type="Proteomes" id="UP000027265"/>
    </source>
</evidence>
<dbReference type="Proteomes" id="UP000027265">
    <property type="component" value="Unassembled WGS sequence"/>
</dbReference>
<dbReference type="AlphaFoldDB" id="A0A067PKA7"/>
<name>A0A067PKA7_9AGAM</name>
<organism evidence="1 2">
    <name type="scientific">Jaapia argillacea MUCL 33604</name>
    <dbReference type="NCBI Taxonomy" id="933084"/>
    <lineage>
        <taxon>Eukaryota</taxon>
        <taxon>Fungi</taxon>
        <taxon>Dikarya</taxon>
        <taxon>Basidiomycota</taxon>
        <taxon>Agaricomycotina</taxon>
        <taxon>Agaricomycetes</taxon>
        <taxon>Agaricomycetidae</taxon>
        <taxon>Jaapiales</taxon>
        <taxon>Jaapiaceae</taxon>
        <taxon>Jaapia</taxon>
    </lineage>
</organism>
<proteinExistence type="predicted"/>
<keyword evidence="2" id="KW-1185">Reference proteome</keyword>
<dbReference type="InParanoid" id="A0A067PKA7"/>
<dbReference type="EMBL" id="KL197729">
    <property type="protein sequence ID" value="KDQ54285.1"/>
    <property type="molecule type" value="Genomic_DNA"/>
</dbReference>
<protein>
    <submittedName>
        <fullName evidence="1">Uncharacterized protein</fullName>
    </submittedName>
</protein>
<sequence>MCYCSRNKYSLYDASFSRDPSLYFHCHNTSRSPPHDTRPISVPPPIRTGSSFLSISLAPAKDSRFMMLLSMITTGRTTTTVSIGDHRGFIPISLAPARDSRFMTLPSMITTNRTSMVHHPCIGQTTSPERYSPDHGCLQFLLGSVFRVNTEGLSFGMHFVIVLRGYLSIVEPTRDYTPT</sequence>
<reference evidence="2" key="1">
    <citation type="journal article" date="2014" name="Proc. Natl. Acad. Sci. U.S.A.">
        <title>Extensive sampling of basidiomycete genomes demonstrates inadequacy of the white-rot/brown-rot paradigm for wood decay fungi.</title>
        <authorList>
            <person name="Riley R."/>
            <person name="Salamov A.A."/>
            <person name="Brown D.W."/>
            <person name="Nagy L.G."/>
            <person name="Floudas D."/>
            <person name="Held B.W."/>
            <person name="Levasseur A."/>
            <person name="Lombard V."/>
            <person name="Morin E."/>
            <person name="Otillar R."/>
            <person name="Lindquist E.A."/>
            <person name="Sun H."/>
            <person name="LaButti K.M."/>
            <person name="Schmutz J."/>
            <person name="Jabbour D."/>
            <person name="Luo H."/>
            <person name="Baker S.E."/>
            <person name="Pisabarro A.G."/>
            <person name="Walton J.D."/>
            <person name="Blanchette R.A."/>
            <person name="Henrissat B."/>
            <person name="Martin F."/>
            <person name="Cullen D."/>
            <person name="Hibbett D.S."/>
            <person name="Grigoriev I.V."/>
        </authorList>
    </citation>
    <scope>NUCLEOTIDE SEQUENCE [LARGE SCALE GENOMIC DNA]</scope>
    <source>
        <strain evidence="2">MUCL 33604</strain>
    </source>
</reference>
<gene>
    <name evidence="1" type="ORF">JAAARDRAFT_404215</name>
</gene>
<accession>A0A067PKA7</accession>